<comment type="caution">
    <text evidence="1">The sequence shown here is derived from an EMBL/GenBank/DDBJ whole genome shotgun (WGS) entry which is preliminary data.</text>
</comment>
<dbReference type="Pfam" id="PF04229">
    <property type="entry name" value="GrpB"/>
    <property type="match status" value="1"/>
</dbReference>
<dbReference type="EMBL" id="JAHHHW010000110">
    <property type="protein sequence ID" value="MBW4433718.1"/>
    <property type="molecule type" value="Genomic_DNA"/>
</dbReference>
<dbReference type="InterPro" id="IPR043519">
    <property type="entry name" value="NT_sf"/>
</dbReference>
<dbReference type="Proteomes" id="UP000813215">
    <property type="component" value="Unassembled WGS sequence"/>
</dbReference>
<name>A0A9E3HAD1_9NOST</name>
<dbReference type="PANTHER" id="PTHR34822">
    <property type="entry name" value="GRPB DOMAIN PROTEIN (AFU_ORTHOLOGUE AFUA_1G01530)"/>
    <property type="match status" value="1"/>
</dbReference>
<dbReference type="InterPro" id="IPR007344">
    <property type="entry name" value="GrpB/CoaE"/>
</dbReference>
<dbReference type="AlphaFoldDB" id="A0A9E3HAD1"/>
<accession>A0A9E3HAD1</accession>
<dbReference type="SUPFAM" id="SSF81301">
    <property type="entry name" value="Nucleotidyltransferase"/>
    <property type="match status" value="1"/>
</dbReference>
<dbReference type="Gene3D" id="3.30.460.10">
    <property type="entry name" value="Beta Polymerase, domain 2"/>
    <property type="match status" value="1"/>
</dbReference>
<evidence type="ECO:0000313" key="2">
    <source>
        <dbReference type="Proteomes" id="UP000813215"/>
    </source>
</evidence>
<reference evidence="1" key="2">
    <citation type="journal article" date="2022" name="Microbiol. Resour. Announc.">
        <title>Metagenome Sequencing to Explore Phylogenomics of Terrestrial Cyanobacteria.</title>
        <authorList>
            <person name="Ward R.D."/>
            <person name="Stajich J.E."/>
            <person name="Johansen J.R."/>
            <person name="Huntemann M."/>
            <person name="Clum A."/>
            <person name="Foster B."/>
            <person name="Foster B."/>
            <person name="Roux S."/>
            <person name="Palaniappan K."/>
            <person name="Varghese N."/>
            <person name="Mukherjee S."/>
            <person name="Reddy T.B.K."/>
            <person name="Daum C."/>
            <person name="Copeland A."/>
            <person name="Chen I.A."/>
            <person name="Ivanova N.N."/>
            <person name="Kyrpides N.C."/>
            <person name="Shapiro N."/>
            <person name="Eloe-Fadrosh E.A."/>
            <person name="Pietrasiak N."/>
        </authorList>
    </citation>
    <scope>NUCLEOTIDE SEQUENCE</scope>
    <source>
        <strain evidence="1">HA4357-MV3</strain>
    </source>
</reference>
<protein>
    <submittedName>
        <fullName evidence="1">GrpB family protein</fullName>
    </submittedName>
</protein>
<dbReference type="PANTHER" id="PTHR34822:SF1">
    <property type="entry name" value="GRPB FAMILY PROTEIN"/>
    <property type="match status" value="1"/>
</dbReference>
<proteinExistence type="predicted"/>
<reference evidence="1" key="1">
    <citation type="submission" date="2021-05" db="EMBL/GenBank/DDBJ databases">
        <authorList>
            <person name="Pietrasiak N."/>
            <person name="Ward R."/>
            <person name="Stajich J.E."/>
            <person name="Kurbessoian T."/>
        </authorList>
    </citation>
    <scope>NUCLEOTIDE SEQUENCE</scope>
    <source>
        <strain evidence="1">HA4357-MV3</strain>
    </source>
</reference>
<sequence>MDEVVIVEYDPRWQVMFAEEATVIWQALGSDLVVEIEHIGSTAVPRLAAKPVIDIMVGVRSLEDGKLAIPVLEALGYVYWRDDPRPGRMFFVKGMPPYGNQRTHHVHIVEVYGEFWQQRKLFRDYLRMHPEEVKRYEALKRDLAVRFSTDREAYTEGKSEYIQAVMKKARCQ</sequence>
<gene>
    <name evidence="1" type="ORF">KME28_18870</name>
</gene>
<organism evidence="1 2">
    <name type="scientific">Pelatocladus maniniholoensis HA4357-MV3</name>
    <dbReference type="NCBI Taxonomy" id="1117104"/>
    <lineage>
        <taxon>Bacteria</taxon>
        <taxon>Bacillati</taxon>
        <taxon>Cyanobacteriota</taxon>
        <taxon>Cyanophyceae</taxon>
        <taxon>Nostocales</taxon>
        <taxon>Nostocaceae</taxon>
        <taxon>Pelatocladus</taxon>
    </lineage>
</organism>
<evidence type="ECO:0000313" key="1">
    <source>
        <dbReference type="EMBL" id="MBW4433718.1"/>
    </source>
</evidence>